<evidence type="ECO:0008006" key="5">
    <source>
        <dbReference type="Google" id="ProtNLM"/>
    </source>
</evidence>
<dbReference type="SMART" id="SM00892">
    <property type="entry name" value="Endonuclease_NS"/>
    <property type="match status" value="1"/>
</dbReference>
<dbReference type="SMART" id="SM00477">
    <property type="entry name" value="NUC"/>
    <property type="match status" value="1"/>
</dbReference>
<dbReference type="AlphaFoldDB" id="A0A3B5ACR7"/>
<dbReference type="InterPro" id="IPR039015">
    <property type="entry name" value="ENDOD1"/>
</dbReference>
<evidence type="ECO:0000313" key="4">
    <source>
        <dbReference type="Ensembl" id="ENSSPAP00000018575.1"/>
    </source>
</evidence>
<dbReference type="GO" id="GO:0016787">
    <property type="term" value="F:hydrolase activity"/>
    <property type="evidence" value="ECO:0007669"/>
    <property type="project" value="InterPro"/>
</dbReference>
<reference evidence="4" key="1">
    <citation type="submission" date="2023-09" db="UniProtKB">
        <authorList>
            <consortium name="Ensembl"/>
        </authorList>
    </citation>
    <scope>IDENTIFICATION</scope>
</reference>
<evidence type="ECO:0000259" key="3">
    <source>
        <dbReference type="SMART" id="SM00892"/>
    </source>
</evidence>
<feature type="region of interest" description="Disordered" evidence="1">
    <location>
        <begin position="342"/>
        <end position="421"/>
    </location>
</feature>
<dbReference type="PANTHER" id="PTHR21472">
    <property type="entry name" value="ENDONUCLEASE DOMAIN-CONTAINING 1 PROTEIN ENDOD1"/>
    <property type="match status" value="1"/>
</dbReference>
<dbReference type="GeneTree" id="ENSGT01030000234592"/>
<protein>
    <recommendedName>
        <fullName evidence="5">DNA/RNA non-specific endonuclease domain-containing protein</fullName>
    </recommendedName>
</protein>
<sequence>MENGSVMERAVFNRAVERMNSGGDEQSDCGVQEPLKVEMKIQKRVTATSVRMWRFLLVAAFIVPTATELVDSVSDCAEFLLERPPQIPGILQNGNVTNQNRYKVICQTYMDQRRFLTLYDTKNRIPVFSAYKYKGEQDTGGRRPFWRIEEQLEGRNTNNMRDDDNVNQASDDDYKTDKQYNRGHLFPVSHAFDRNDKKSTFTLTNAVPQAITFNGGSWQKMESCTKCVLQKYCINNNGDPVGFVVTGARPSTSNTLNNRVNIPSMLWTAFCCYSRNTNRWLASAHWGDNIPKNGSKYLQTKTLAQLHQELSSVGSRFEAFPGTQCPLHTTVAEFYPEMEKKCHCPPQASTTTTPPTTTKPQTTTIPPTTTTTPTTTAPTTTSKTTSATTTTNKEESSSENTEDSEQEENQEEEDDDAGLRSLDDIRSSVGNLLRGALESVLRAVRKSADAVRGGLEDLFERLV</sequence>
<feature type="region of interest" description="Disordered" evidence="1">
    <location>
        <begin position="152"/>
        <end position="174"/>
    </location>
</feature>
<accession>A0A3B5ACR7</accession>
<dbReference type="Pfam" id="PF01223">
    <property type="entry name" value="Endonuclease_NS"/>
    <property type="match status" value="1"/>
</dbReference>
<dbReference type="Ensembl" id="ENSSPAT00000018856.1">
    <property type="protein sequence ID" value="ENSSPAP00000018575.1"/>
    <property type="gene ID" value="ENSSPAG00000014023.1"/>
</dbReference>
<evidence type="ECO:0000259" key="2">
    <source>
        <dbReference type="SMART" id="SM00477"/>
    </source>
</evidence>
<dbReference type="Gene3D" id="3.40.570.10">
    <property type="entry name" value="Extracellular Endonuclease, subunit A"/>
    <property type="match status" value="1"/>
</dbReference>
<dbReference type="InterPro" id="IPR044929">
    <property type="entry name" value="DNA/RNA_non-sp_Endonuclease_sf"/>
</dbReference>
<feature type="compositionally biased region" description="Low complexity" evidence="1">
    <location>
        <begin position="348"/>
        <end position="391"/>
    </location>
</feature>
<dbReference type="InterPro" id="IPR001604">
    <property type="entry name" value="Endo_G_ENPP1-like_dom"/>
</dbReference>
<organism evidence="4">
    <name type="scientific">Stegastes partitus</name>
    <name type="common">bicolor damselfish</name>
    <dbReference type="NCBI Taxonomy" id="144197"/>
    <lineage>
        <taxon>Eukaryota</taxon>
        <taxon>Metazoa</taxon>
        <taxon>Chordata</taxon>
        <taxon>Craniata</taxon>
        <taxon>Vertebrata</taxon>
        <taxon>Euteleostomi</taxon>
        <taxon>Actinopterygii</taxon>
        <taxon>Neopterygii</taxon>
        <taxon>Teleostei</taxon>
        <taxon>Neoteleostei</taxon>
        <taxon>Acanthomorphata</taxon>
        <taxon>Ovalentaria</taxon>
        <taxon>Pomacentridae</taxon>
        <taxon>Stegastes</taxon>
    </lineage>
</organism>
<feature type="compositionally biased region" description="Acidic residues" evidence="1">
    <location>
        <begin position="400"/>
        <end position="416"/>
    </location>
</feature>
<feature type="domain" description="DNA/RNA non-specific endonuclease/pyrophosphatase/phosphodiesterase" evidence="3">
    <location>
        <begin position="111"/>
        <end position="341"/>
    </location>
</feature>
<dbReference type="GO" id="GO:0046872">
    <property type="term" value="F:metal ion binding"/>
    <property type="evidence" value="ECO:0007669"/>
    <property type="project" value="InterPro"/>
</dbReference>
<feature type="domain" description="ENPP1-3/EXOG-like endonuclease/phosphodiesterase" evidence="2">
    <location>
        <begin position="112"/>
        <end position="323"/>
    </location>
</feature>
<dbReference type="PANTHER" id="PTHR21472:SF15">
    <property type="entry name" value="ENDONUCLEASE DOMAIN-CONTAINING 1 PROTEIN-RELATED"/>
    <property type="match status" value="1"/>
</dbReference>
<dbReference type="SUPFAM" id="SSF54060">
    <property type="entry name" value="His-Me finger endonucleases"/>
    <property type="match status" value="1"/>
</dbReference>
<evidence type="ECO:0000256" key="1">
    <source>
        <dbReference type="SAM" id="MobiDB-lite"/>
    </source>
</evidence>
<dbReference type="GO" id="GO:0003676">
    <property type="term" value="F:nucleic acid binding"/>
    <property type="evidence" value="ECO:0007669"/>
    <property type="project" value="InterPro"/>
</dbReference>
<name>A0A3B5ACR7_9TELE</name>
<dbReference type="STRING" id="144197.ENSSPAP00000018575"/>
<dbReference type="InterPro" id="IPR020821">
    <property type="entry name" value="ENPP1-3/EXOG-like_nuc-like"/>
</dbReference>
<dbReference type="InterPro" id="IPR044925">
    <property type="entry name" value="His-Me_finger_sf"/>
</dbReference>
<proteinExistence type="predicted"/>